<proteinExistence type="predicted"/>
<feature type="transmembrane region" description="Helical" evidence="1">
    <location>
        <begin position="122"/>
        <end position="140"/>
    </location>
</feature>
<feature type="transmembrane region" description="Helical" evidence="1">
    <location>
        <begin position="278"/>
        <end position="296"/>
    </location>
</feature>
<accession>A0A8J3JDV0</accession>
<protein>
    <submittedName>
        <fullName evidence="2">Uncharacterized protein</fullName>
    </submittedName>
</protein>
<dbReference type="EMBL" id="BONF01000002">
    <property type="protein sequence ID" value="GIF78848.1"/>
    <property type="molecule type" value="Genomic_DNA"/>
</dbReference>
<keyword evidence="1" id="KW-1133">Transmembrane helix</keyword>
<dbReference type="Proteomes" id="UP000601223">
    <property type="component" value="Unassembled WGS sequence"/>
</dbReference>
<evidence type="ECO:0000313" key="2">
    <source>
        <dbReference type="EMBL" id="GIF78848.1"/>
    </source>
</evidence>
<keyword evidence="3" id="KW-1185">Reference proteome</keyword>
<feature type="transmembrane region" description="Helical" evidence="1">
    <location>
        <begin position="210"/>
        <end position="232"/>
    </location>
</feature>
<feature type="transmembrane region" description="Helical" evidence="1">
    <location>
        <begin position="182"/>
        <end position="204"/>
    </location>
</feature>
<dbReference type="AlphaFoldDB" id="A0A8J3JDV0"/>
<sequence>MALPTRPDRGALLLAAGAPLALAWLIDHGLAVTRAEVVAGGAFTPGTGLGPRLLIWVPLWAFAMAAAELVAAGRARSIPIRAGAALRETARRAEDVLLWALPYLVTAAAGYGVWWLLAGSNLTIFGVGPLFMIVTPLLAWQAYRLVVRLPALPLRLLENAGRKASAQAVALRAGRLVPNGPLPLLLVLPLPVALVVDLAGRAAAGALPVAYAPVAVGLTSAVQLLLVSLIVAGQAREVVGRYLAPREADDPGAAANLGWADESLTRLAGPGPRPLRRAWLLAYTLPVLLLAGAALADPLARPVLSAVDTKQDQIWPYAMGLTGAGLPVLVDNEAVTRCHDRACTSRTRTKIVQRRLDAATVTPDGRVLMLYVPELGYQETGEPVLTACDAADRCTERTLGLETYGGSLHEIAVAALPEDAVLVVGEVYWRSSSTDRDNDPVVAWWCRTTCAEIPVERPAGASWPAAPSDFQVGYDEQGGPVLFWTDDRGWGGEPDEVFRAACVTPLCDRLAVESLPPVWRDLPGVPNLQAMGLDTQGRLVVVVSRPGRESCMEWCVGLPPNPDPYVLSVLRCLDAHCQTGTAAFTWAEAGPLDLPRMMVAADDDGPVLVLDGAVTTCVARCARFETVSGRR</sequence>
<reference evidence="2 3" key="1">
    <citation type="submission" date="2021-01" db="EMBL/GenBank/DDBJ databases">
        <title>Whole genome shotgun sequence of Catellatospora bangladeshensis NBRC 107357.</title>
        <authorList>
            <person name="Komaki H."/>
            <person name="Tamura T."/>
        </authorList>
    </citation>
    <scope>NUCLEOTIDE SEQUENCE [LARGE SCALE GENOMIC DNA]</scope>
    <source>
        <strain evidence="2 3">NBRC 107357</strain>
    </source>
</reference>
<keyword evidence="1" id="KW-0812">Transmembrane</keyword>
<feature type="transmembrane region" description="Helical" evidence="1">
    <location>
        <begin position="55"/>
        <end position="75"/>
    </location>
</feature>
<gene>
    <name evidence="2" type="ORF">Cba03nite_01970</name>
</gene>
<evidence type="ECO:0000256" key="1">
    <source>
        <dbReference type="SAM" id="Phobius"/>
    </source>
</evidence>
<dbReference type="RefSeq" id="WP_203740577.1">
    <property type="nucleotide sequence ID" value="NZ_BONF01000002.1"/>
</dbReference>
<feature type="transmembrane region" description="Helical" evidence="1">
    <location>
        <begin position="96"/>
        <end position="116"/>
    </location>
</feature>
<comment type="caution">
    <text evidence="2">The sequence shown here is derived from an EMBL/GenBank/DDBJ whole genome shotgun (WGS) entry which is preliminary data.</text>
</comment>
<evidence type="ECO:0000313" key="3">
    <source>
        <dbReference type="Proteomes" id="UP000601223"/>
    </source>
</evidence>
<name>A0A8J3JDV0_9ACTN</name>
<keyword evidence="1" id="KW-0472">Membrane</keyword>
<organism evidence="2 3">
    <name type="scientific">Catellatospora bangladeshensis</name>
    <dbReference type="NCBI Taxonomy" id="310355"/>
    <lineage>
        <taxon>Bacteria</taxon>
        <taxon>Bacillati</taxon>
        <taxon>Actinomycetota</taxon>
        <taxon>Actinomycetes</taxon>
        <taxon>Micromonosporales</taxon>
        <taxon>Micromonosporaceae</taxon>
        <taxon>Catellatospora</taxon>
    </lineage>
</organism>